<keyword evidence="3" id="KW-0175">Coiled coil</keyword>
<protein>
    <submittedName>
        <fullName evidence="5">Chemotaxis protein</fullName>
    </submittedName>
</protein>
<organism evidence="5 6">
    <name type="scientific">Desulfitobacterium metallireducens DSM 15288</name>
    <dbReference type="NCBI Taxonomy" id="871968"/>
    <lineage>
        <taxon>Bacteria</taxon>
        <taxon>Bacillati</taxon>
        <taxon>Bacillota</taxon>
        <taxon>Clostridia</taxon>
        <taxon>Eubacteriales</taxon>
        <taxon>Desulfitobacteriaceae</taxon>
        <taxon>Desulfitobacterium</taxon>
    </lineage>
</organism>
<dbReference type="Gene3D" id="3.40.50.10660">
    <property type="entry name" value="PrpR receptor domain-like"/>
    <property type="match status" value="1"/>
</dbReference>
<evidence type="ECO:0000256" key="1">
    <source>
        <dbReference type="ARBA" id="ARBA00023224"/>
    </source>
</evidence>
<dbReference type="GO" id="GO:0003677">
    <property type="term" value="F:DNA binding"/>
    <property type="evidence" value="ECO:0007669"/>
    <property type="project" value="InterPro"/>
</dbReference>
<dbReference type="RefSeq" id="WP_006716951.1">
    <property type="nucleotide sequence ID" value="NZ_CP007032.1"/>
</dbReference>
<dbReference type="Pfam" id="PF00015">
    <property type="entry name" value="MCPsignal"/>
    <property type="match status" value="1"/>
</dbReference>
<evidence type="ECO:0000313" key="5">
    <source>
        <dbReference type="EMBL" id="AHF08194.1"/>
    </source>
</evidence>
<dbReference type="Gene3D" id="1.10.287.950">
    <property type="entry name" value="Methyl-accepting chemotaxis protein"/>
    <property type="match status" value="1"/>
</dbReference>
<sequence length="356" mass="39330">MESIFFAALTQGMAQVAEQVMRELHLSFPIEVVSFDKGPEVVRANPQVDVMISRGLMVDLLREHTDKPVVGLTMTITEILEAVQRLIAGGASKVGVVAHRGFLEMGNSDFVLGETTIHVRPWNTAEDLPKILEQLSQIGVNAITGDKGGYTAAKERGYKVDLLESGLLAVKRAINEALKIAQAQEREREREREKRRRFEQVLSELYSELEQSASFVEELAASSEELAASSQESFNIAQTATQEVNGISEILEVIRRVAQQTNLLGLNAAIEAARAGEQGRGFSVVAEEVRKLAEESNKSARNIDEMLNRFRESVILVQKNVEQSNVITQEQAKATQVLSQRLDGLRLVGEKLTTMS</sequence>
<dbReference type="PANTHER" id="PTHR32089">
    <property type="entry name" value="METHYL-ACCEPTING CHEMOTAXIS PROTEIN MCPB"/>
    <property type="match status" value="1"/>
</dbReference>
<dbReference type="InterPro" id="IPR004089">
    <property type="entry name" value="MCPsignal_dom"/>
</dbReference>
<dbReference type="GO" id="GO:0005524">
    <property type="term" value="F:ATP binding"/>
    <property type="evidence" value="ECO:0007669"/>
    <property type="project" value="InterPro"/>
</dbReference>
<keyword evidence="1 2" id="KW-0807">Transducer</keyword>
<dbReference type="KEGG" id="dmt:DESME_15030"/>
<name>W0EG88_9FIRM</name>
<dbReference type="SUPFAM" id="SSF58104">
    <property type="entry name" value="Methyl-accepting chemotaxis protein (MCP) signaling domain"/>
    <property type="match status" value="1"/>
</dbReference>
<dbReference type="HOGENOM" id="CLU_777845_0_0_9"/>
<evidence type="ECO:0000256" key="2">
    <source>
        <dbReference type="PROSITE-ProRule" id="PRU00284"/>
    </source>
</evidence>
<proteinExistence type="predicted"/>
<dbReference type="Proteomes" id="UP000010847">
    <property type="component" value="Chromosome"/>
</dbReference>
<dbReference type="GO" id="GO:0016020">
    <property type="term" value="C:membrane"/>
    <property type="evidence" value="ECO:0007669"/>
    <property type="project" value="InterPro"/>
</dbReference>
<dbReference type="PANTHER" id="PTHR32089:SF112">
    <property type="entry name" value="LYSOZYME-LIKE PROTEIN-RELATED"/>
    <property type="match status" value="1"/>
</dbReference>
<dbReference type="STRING" id="871968.DESME_15030"/>
<dbReference type="AlphaFoldDB" id="W0EG88"/>
<dbReference type="SMART" id="SM00283">
    <property type="entry name" value="MA"/>
    <property type="match status" value="1"/>
</dbReference>
<dbReference type="Pfam" id="PF06506">
    <property type="entry name" value="PrpR_N"/>
    <property type="match status" value="1"/>
</dbReference>
<dbReference type="PROSITE" id="PS50111">
    <property type="entry name" value="CHEMOTAXIS_TRANSDUC_2"/>
    <property type="match status" value="1"/>
</dbReference>
<dbReference type="eggNOG" id="COG0840">
    <property type="taxonomic scope" value="Bacteria"/>
</dbReference>
<evidence type="ECO:0000259" key="4">
    <source>
        <dbReference type="PROSITE" id="PS50111"/>
    </source>
</evidence>
<dbReference type="OrthoDB" id="3192at2"/>
<reference evidence="5 6" key="1">
    <citation type="submission" date="2013-12" db="EMBL/GenBank/DDBJ databases">
        <authorList>
            <consortium name="DOE Joint Genome Institute"/>
            <person name="Smidt H."/>
            <person name="Huntemann M."/>
            <person name="Han J."/>
            <person name="Chen A."/>
            <person name="Kyrpides N."/>
            <person name="Mavromatis K."/>
            <person name="Markowitz V."/>
            <person name="Palaniappan K."/>
            <person name="Ivanova N."/>
            <person name="Schaumberg A."/>
            <person name="Pati A."/>
            <person name="Liolios K."/>
            <person name="Nordberg H.P."/>
            <person name="Cantor M.N."/>
            <person name="Hua S.X."/>
            <person name="Woyke T."/>
        </authorList>
    </citation>
    <scope>NUCLEOTIDE SEQUENCE [LARGE SCALE GENOMIC DNA]</scope>
    <source>
        <strain evidence="6">DSM 15288</strain>
    </source>
</reference>
<evidence type="ECO:0000256" key="3">
    <source>
        <dbReference type="SAM" id="Coils"/>
    </source>
</evidence>
<accession>W0EG88</accession>
<evidence type="ECO:0000313" key="6">
    <source>
        <dbReference type="Proteomes" id="UP000010847"/>
    </source>
</evidence>
<dbReference type="InterPro" id="IPR010524">
    <property type="entry name" value="Sig_transdc_resp-reg_PrpR_N"/>
</dbReference>
<dbReference type="EMBL" id="CP007032">
    <property type="protein sequence ID" value="AHF08194.1"/>
    <property type="molecule type" value="Genomic_DNA"/>
</dbReference>
<feature type="domain" description="Methyl-accepting transducer" evidence="4">
    <location>
        <begin position="159"/>
        <end position="356"/>
    </location>
</feature>
<gene>
    <name evidence="5" type="ORF">DESME_15030</name>
</gene>
<feature type="coiled-coil region" evidence="3">
    <location>
        <begin position="174"/>
        <end position="208"/>
    </location>
</feature>
<keyword evidence="6" id="KW-1185">Reference proteome</keyword>
<dbReference type="Gene3D" id="3.40.50.2300">
    <property type="match status" value="1"/>
</dbReference>
<dbReference type="SUPFAM" id="SSF159800">
    <property type="entry name" value="PrpR receptor domain-like"/>
    <property type="match status" value="1"/>
</dbReference>
<dbReference type="GO" id="GO:0000156">
    <property type="term" value="F:phosphorelay response regulator activity"/>
    <property type="evidence" value="ECO:0007669"/>
    <property type="project" value="InterPro"/>
</dbReference>